<dbReference type="EMBL" id="LT838272">
    <property type="protein sequence ID" value="SMB98717.1"/>
    <property type="molecule type" value="Genomic_DNA"/>
</dbReference>
<dbReference type="PANTHER" id="PTHR33317:SF4">
    <property type="entry name" value="POLYNUCLEOTIDYL TRANSFERASE, RIBONUCLEASE H-LIKE SUPERFAMILY PROTEIN"/>
    <property type="match status" value="1"/>
</dbReference>
<dbReference type="InterPro" id="IPR037027">
    <property type="entry name" value="YqgF/RNaseH-like_dom_sf"/>
</dbReference>
<dbReference type="SUPFAM" id="SSF53098">
    <property type="entry name" value="Ribonuclease H-like"/>
    <property type="match status" value="1"/>
</dbReference>
<dbReference type="GO" id="GO:0016788">
    <property type="term" value="F:hydrolase activity, acting on ester bonds"/>
    <property type="evidence" value="ECO:0007669"/>
    <property type="project" value="UniProtKB-UniRule"/>
</dbReference>
<keyword evidence="8" id="KW-1185">Reference proteome</keyword>
<keyword evidence="2 5" id="KW-0690">Ribosome biogenesis</keyword>
<evidence type="ECO:0000256" key="5">
    <source>
        <dbReference type="HAMAP-Rule" id="MF_00651"/>
    </source>
</evidence>
<dbReference type="CDD" id="cd16964">
    <property type="entry name" value="YqgF"/>
    <property type="match status" value="1"/>
</dbReference>
<dbReference type="InterPro" id="IPR012337">
    <property type="entry name" value="RNaseH-like_sf"/>
</dbReference>
<dbReference type="EC" id="3.1.-.-" evidence="5"/>
<dbReference type="AlphaFoldDB" id="A0A1W1VZD1"/>
<dbReference type="GO" id="GO:0005829">
    <property type="term" value="C:cytosol"/>
    <property type="evidence" value="ECO:0007669"/>
    <property type="project" value="TreeGrafter"/>
</dbReference>
<sequence>MRIMGLDVGEKTIGVALSDPLGWTAQGLTTIRRRGKLEEDLEALLRLAKEYHVERVVVGLPRNMNGTLGPQARKVLDFIQALEERLKLPVVPWDERLTTSAAEKVLITADLSRRRRKSVLDRLAAVLILQSYLDCQRQNRV</sequence>
<dbReference type="Pfam" id="PF03652">
    <property type="entry name" value="RuvX"/>
    <property type="match status" value="1"/>
</dbReference>
<name>A0A1W1VZD1_9FIRM</name>
<dbReference type="PANTHER" id="PTHR33317">
    <property type="entry name" value="POLYNUCLEOTIDYL TRANSFERASE, RIBONUCLEASE H-LIKE SUPERFAMILY PROTEIN"/>
    <property type="match status" value="1"/>
</dbReference>
<reference evidence="7 8" key="1">
    <citation type="submission" date="2017-04" db="EMBL/GenBank/DDBJ databases">
        <authorList>
            <person name="Afonso C.L."/>
            <person name="Miller P.J."/>
            <person name="Scott M.A."/>
            <person name="Spackman E."/>
            <person name="Goraichik I."/>
            <person name="Dimitrov K.M."/>
            <person name="Suarez D.L."/>
            <person name="Swayne D.E."/>
        </authorList>
    </citation>
    <scope>NUCLEOTIDE SEQUENCE [LARGE SCALE GENOMIC DNA]</scope>
    <source>
        <strain evidence="7 8">ToBE</strain>
    </source>
</reference>
<comment type="subcellular location">
    <subcellularLocation>
        <location evidence="5">Cytoplasm</location>
    </subcellularLocation>
</comment>
<dbReference type="OrthoDB" id="9796140at2"/>
<dbReference type="SMART" id="SM00732">
    <property type="entry name" value="YqgFc"/>
    <property type="match status" value="1"/>
</dbReference>
<evidence type="ECO:0000256" key="2">
    <source>
        <dbReference type="ARBA" id="ARBA00022517"/>
    </source>
</evidence>
<dbReference type="GO" id="GO:0000967">
    <property type="term" value="P:rRNA 5'-end processing"/>
    <property type="evidence" value="ECO:0007669"/>
    <property type="project" value="UniProtKB-UniRule"/>
</dbReference>
<evidence type="ECO:0000313" key="7">
    <source>
        <dbReference type="EMBL" id="SMB98717.1"/>
    </source>
</evidence>
<dbReference type="STRING" id="698762.SAMN00808754_2512"/>
<evidence type="ECO:0000256" key="3">
    <source>
        <dbReference type="ARBA" id="ARBA00022722"/>
    </source>
</evidence>
<keyword evidence="3 5" id="KW-0540">Nuclease</keyword>
<evidence type="ECO:0000313" key="8">
    <source>
        <dbReference type="Proteomes" id="UP000192569"/>
    </source>
</evidence>
<dbReference type="RefSeq" id="WP_084666111.1">
    <property type="nucleotide sequence ID" value="NZ_LT838272.1"/>
</dbReference>
<feature type="domain" description="YqgF/RNase H-like" evidence="6">
    <location>
        <begin position="1"/>
        <end position="102"/>
    </location>
</feature>
<accession>A0A1W1VZD1</accession>
<evidence type="ECO:0000256" key="4">
    <source>
        <dbReference type="ARBA" id="ARBA00022801"/>
    </source>
</evidence>
<evidence type="ECO:0000259" key="6">
    <source>
        <dbReference type="SMART" id="SM00732"/>
    </source>
</evidence>
<dbReference type="InterPro" id="IPR006641">
    <property type="entry name" value="YqgF/RNaseH-like_dom"/>
</dbReference>
<proteinExistence type="inferred from homology"/>
<dbReference type="NCBIfam" id="TIGR00250">
    <property type="entry name" value="RNAse_H_YqgF"/>
    <property type="match status" value="1"/>
</dbReference>
<protein>
    <recommendedName>
        <fullName evidence="5">Putative pre-16S rRNA nuclease</fullName>
        <ecNumber evidence="5">3.1.-.-</ecNumber>
    </recommendedName>
</protein>
<comment type="function">
    <text evidence="5">Could be a nuclease involved in processing of the 5'-end of pre-16S rRNA.</text>
</comment>
<organism evidence="7 8">
    <name type="scientific">Thermanaeromonas toyohensis ToBE</name>
    <dbReference type="NCBI Taxonomy" id="698762"/>
    <lineage>
        <taxon>Bacteria</taxon>
        <taxon>Bacillati</taxon>
        <taxon>Bacillota</taxon>
        <taxon>Clostridia</taxon>
        <taxon>Neomoorellales</taxon>
        <taxon>Neomoorellaceae</taxon>
        <taxon>Thermanaeromonas</taxon>
    </lineage>
</organism>
<keyword evidence="4 5" id="KW-0378">Hydrolase</keyword>
<dbReference type="Proteomes" id="UP000192569">
    <property type="component" value="Chromosome I"/>
</dbReference>
<evidence type="ECO:0000256" key="1">
    <source>
        <dbReference type="ARBA" id="ARBA00022490"/>
    </source>
</evidence>
<gene>
    <name evidence="7" type="ORF">SAMN00808754_2512</name>
</gene>
<dbReference type="HAMAP" id="MF_00651">
    <property type="entry name" value="Nuclease_YqgF"/>
    <property type="match status" value="1"/>
</dbReference>
<keyword evidence="1 5" id="KW-0963">Cytoplasm</keyword>
<dbReference type="Gene3D" id="3.30.420.140">
    <property type="entry name" value="YqgF/RNase H-like domain"/>
    <property type="match status" value="1"/>
</dbReference>
<comment type="similarity">
    <text evidence="5">Belongs to the YqgF HJR family.</text>
</comment>
<dbReference type="GO" id="GO:0004518">
    <property type="term" value="F:nuclease activity"/>
    <property type="evidence" value="ECO:0007669"/>
    <property type="project" value="UniProtKB-KW"/>
</dbReference>
<dbReference type="InterPro" id="IPR005227">
    <property type="entry name" value="YqgF"/>
</dbReference>